<feature type="region of interest" description="Disordered" evidence="4">
    <location>
        <begin position="1"/>
        <end position="123"/>
    </location>
</feature>
<organism evidence="6 7">
    <name type="scientific">Triparma columacea</name>
    <dbReference type="NCBI Taxonomy" id="722753"/>
    <lineage>
        <taxon>Eukaryota</taxon>
        <taxon>Sar</taxon>
        <taxon>Stramenopiles</taxon>
        <taxon>Ochrophyta</taxon>
        <taxon>Bolidophyceae</taxon>
        <taxon>Parmales</taxon>
        <taxon>Triparmaceae</taxon>
        <taxon>Triparma</taxon>
    </lineage>
</organism>
<dbReference type="SUPFAM" id="SSF54928">
    <property type="entry name" value="RNA-binding domain, RBD"/>
    <property type="match status" value="2"/>
</dbReference>
<keyword evidence="7" id="KW-1185">Reference proteome</keyword>
<feature type="compositionally biased region" description="Basic and acidic residues" evidence="4">
    <location>
        <begin position="30"/>
        <end position="40"/>
    </location>
</feature>
<dbReference type="AlphaFoldDB" id="A0A9W7GEA1"/>
<dbReference type="InterPro" id="IPR035979">
    <property type="entry name" value="RBD_domain_sf"/>
</dbReference>
<protein>
    <recommendedName>
        <fullName evidence="5">RRM domain-containing protein</fullName>
    </recommendedName>
</protein>
<comment type="caution">
    <text evidence="6">The sequence shown here is derived from an EMBL/GenBank/DDBJ whole genome shotgun (WGS) entry which is preliminary data.</text>
</comment>
<keyword evidence="1" id="KW-0677">Repeat</keyword>
<dbReference type="PROSITE" id="PS50102">
    <property type="entry name" value="RRM"/>
    <property type="match status" value="1"/>
</dbReference>
<evidence type="ECO:0000259" key="5">
    <source>
        <dbReference type="PROSITE" id="PS50102"/>
    </source>
</evidence>
<dbReference type="EMBL" id="BRYA01000196">
    <property type="protein sequence ID" value="GMI43681.1"/>
    <property type="molecule type" value="Genomic_DNA"/>
</dbReference>
<feature type="domain" description="RRM" evidence="5">
    <location>
        <begin position="233"/>
        <end position="323"/>
    </location>
</feature>
<dbReference type="Proteomes" id="UP001165065">
    <property type="component" value="Unassembled WGS sequence"/>
</dbReference>
<evidence type="ECO:0000313" key="7">
    <source>
        <dbReference type="Proteomes" id="UP001165065"/>
    </source>
</evidence>
<dbReference type="OrthoDB" id="442677at2759"/>
<evidence type="ECO:0000313" key="6">
    <source>
        <dbReference type="EMBL" id="GMI43681.1"/>
    </source>
</evidence>
<dbReference type="GO" id="GO:0003723">
    <property type="term" value="F:RNA binding"/>
    <property type="evidence" value="ECO:0007669"/>
    <property type="project" value="UniProtKB-UniRule"/>
</dbReference>
<feature type="compositionally biased region" description="Basic and acidic residues" evidence="4">
    <location>
        <begin position="321"/>
        <end position="340"/>
    </location>
</feature>
<dbReference type="PANTHER" id="PTHR23236:SF119">
    <property type="entry name" value="NUCLEAR RNA-BINDING PROTEIN SART-3"/>
    <property type="match status" value="1"/>
</dbReference>
<evidence type="ECO:0000256" key="4">
    <source>
        <dbReference type="SAM" id="MobiDB-lite"/>
    </source>
</evidence>
<keyword evidence="2 3" id="KW-0694">RNA-binding</keyword>
<feature type="region of interest" description="Disordered" evidence="4">
    <location>
        <begin position="314"/>
        <end position="411"/>
    </location>
</feature>
<proteinExistence type="predicted"/>
<accession>A0A9W7GEA1</accession>
<feature type="compositionally biased region" description="Low complexity" evidence="4">
    <location>
        <begin position="1"/>
        <end position="13"/>
    </location>
</feature>
<evidence type="ECO:0000256" key="1">
    <source>
        <dbReference type="ARBA" id="ARBA00022737"/>
    </source>
</evidence>
<evidence type="ECO:0000256" key="2">
    <source>
        <dbReference type="ARBA" id="ARBA00022884"/>
    </source>
</evidence>
<feature type="region of interest" description="Disordered" evidence="4">
    <location>
        <begin position="143"/>
        <end position="173"/>
    </location>
</feature>
<dbReference type="InterPro" id="IPR000504">
    <property type="entry name" value="RRM_dom"/>
</dbReference>
<dbReference type="Pfam" id="PF00076">
    <property type="entry name" value="RRM_1"/>
    <property type="match status" value="1"/>
</dbReference>
<dbReference type="Gene3D" id="3.30.70.330">
    <property type="match status" value="2"/>
</dbReference>
<dbReference type="SMART" id="SM00360">
    <property type="entry name" value="RRM"/>
    <property type="match status" value="2"/>
</dbReference>
<dbReference type="InterPro" id="IPR012677">
    <property type="entry name" value="Nucleotide-bd_a/b_plait_sf"/>
</dbReference>
<gene>
    <name evidence="6" type="ORF">TrCOL_g6400</name>
</gene>
<name>A0A9W7GEA1_9STRA</name>
<feature type="compositionally biased region" description="Acidic residues" evidence="4">
    <location>
        <begin position="86"/>
        <end position="96"/>
    </location>
</feature>
<reference evidence="7" key="1">
    <citation type="journal article" date="2023" name="Commun. Biol.">
        <title>Genome analysis of Parmales, the sister group of diatoms, reveals the evolutionary specialization of diatoms from phago-mixotrophs to photoautotrophs.</title>
        <authorList>
            <person name="Ban H."/>
            <person name="Sato S."/>
            <person name="Yoshikawa S."/>
            <person name="Yamada K."/>
            <person name="Nakamura Y."/>
            <person name="Ichinomiya M."/>
            <person name="Sato N."/>
            <person name="Blanc-Mathieu R."/>
            <person name="Endo H."/>
            <person name="Kuwata A."/>
            <person name="Ogata H."/>
        </authorList>
    </citation>
    <scope>NUCLEOTIDE SEQUENCE [LARGE SCALE GENOMIC DNA]</scope>
</reference>
<sequence>MSLSSLFSKASDSTNKFPSSSVKLEGPRSFNKDDYADIKSEKKRKVGQKAKGERYVDPESGAVKVKGGKKRARMAAKQSSQPSDNKDEEDDKEVESEEAKTAADDDAGPSSSNDDEESRTVFVSNLDPSCTRKSLLKLFKSPDHPVSSCRIRGAPSVSEGNGVQLPESEKGNSSLERKVMAISQTGGEEGRVAYVVFETIEGMSKAVEKEWKLMDRLLYAVPVTRDATTDAELSVFVGNVPFKCTEEELRRHVEGRMGEGVKCRRARIVRDKDSRISKGCGYLLMETKKDVGDVLKAGLGKLGGKELRVEVCGKRTKKKKGETGGKKQGKGRENAKEGAGRRVLGKMKTKGRVGANEKSVPKRKARIESKGGQGGGGSKRKEREKKTKDRVKKIEKRIKTGMGAQKKKGRK</sequence>
<evidence type="ECO:0000256" key="3">
    <source>
        <dbReference type="PROSITE-ProRule" id="PRU00176"/>
    </source>
</evidence>
<dbReference type="PANTHER" id="PTHR23236">
    <property type="entry name" value="EUKARYOTIC TRANSLATION INITIATION FACTOR 4B/4H"/>
    <property type="match status" value="1"/>
</dbReference>